<reference evidence="2 3" key="1">
    <citation type="journal article" date="2013" name="Proc. Natl. Acad. Sci. U.S.A.">
        <title>Fine-scale variation in meiotic recombination in Mimulus inferred from population shotgun sequencing.</title>
        <authorList>
            <person name="Hellsten U."/>
            <person name="Wright K.M."/>
            <person name="Jenkins J."/>
            <person name="Shu S."/>
            <person name="Yuan Y."/>
            <person name="Wessler S.R."/>
            <person name="Schmutz J."/>
            <person name="Willis J.H."/>
            <person name="Rokhsar D.S."/>
        </authorList>
    </citation>
    <scope>NUCLEOTIDE SEQUENCE [LARGE SCALE GENOMIC DNA]</scope>
    <source>
        <strain evidence="3">cv. DUN x IM62</strain>
    </source>
</reference>
<protein>
    <recommendedName>
        <fullName evidence="1">F-box domain-containing protein</fullName>
    </recommendedName>
</protein>
<dbReference type="InterPro" id="IPR032675">
    <property type="entry name" value="LRR_dom_sf"/>
</dbReference>
<dbReference type="InterPro" id="IPR055411">
    <property type="entry name" value="LRR_FXL15/At3g58940/PEG3-like"/>
</dbReference>
<dbReference type="PANTHER" id="PTHR31639:SF42">
    <property type="entry name" value="OS02G0160200 PROTEIN"/>
    <property type="match status" value="1"/>
</dbReference>
<dbReference type="Pfam" id="PF24758">
    <property type="entry name" value="LRR_At5g56370"/>
    <property type="match status" value="1"/>
</dbReference>
<dbReference type="eggNOG" id="ENOG502SRI8">
    <property type="taxonomic scope" value="Eukaryota"/>
</dbReference>
<dbReference type="Gene3D" id="1.20.1280.50">
    <property type="match status" value="1"/>
</dbReference>
<dbReference type="PROSITE" id="PS50181">
    <property type="entry name" value="FBOX"/>
    <property type="match status" value="1"/>
</dbReference>
<dbReference type="InterPro" id="IPR053781">
    <property type="entry name" value="F-box_AtFBL13-like"/>
</dbReference>
<organism evidence="2 3">
    <name type="scientific">Erythranthe guttata</name>
    <name type="common">Yellow monkey flower</name>
    <name type="synonym">Mimulus guttatus</name>
    <dbReference type="NCBI Taxonomy" id="4155"/>
    <lineage>
        <taxon>Eukaryota</taxon>
        <taxon>Viridiplantae</taxon>
        <taxon>Streptophyta</taxon>
        <taxon>Embryophyta</taxon>
        <taxon>Tracheophyta</taxon>
        <taxon>Spermatophyta</taxon>
        <taxon>Magnoliopsida</taxon>
        <taxon>eudicotyledons</taxon>
        <taxon>Gunneridae</taxon>
        <taxon>Pentapetalae</taxon>
        <taxon>asterids</taxon>
        <taxon>lamiids</taxon>
        <taxon>Lamiales</taxon>
        <taxon>Phrymaceae</taxon>
        <taxon>Erythranthe</taxon>
    </lineage>
</organism>
<proteinExistence type="predicted"/>
<dbReference type="Gene3D" id="3.80.10.10">
    <property type="entry name" value="Ribonuclease Inhibitor"/>
    <property type="match status" value="1"/>
</dbReference>
<dbReference type="InterPro" id="IPR001810">
    <property type="entry name" value="F-box_dom"/>
</dbReference>
<dbReference type="EMBL" id="KI630969">
    <property type="protein sequence ID" value="EYU31508.1"/>
    <property type="molecule type" value="Genomic_DNA"/>
</dbReference>
<evidence type="ECO:0000259" key="1">
    <source>
        <dbReference type="PROSITE" id="PS50181"/>
    </source>
</evidence>
<dbReference type="CDD" id="cd22160">
    <property type="entry name" value="F-box_AtFBL13-like"/>
    <property type="match status" value="1"/>
</dbReference>
<evidence type="ECO:0000313" key="2">
    <source>
        <dbReference type="EMBL" id="EYU31508.1"/>
    </source>
</evidence>
<dbReference type="SUPFAM" id="SSF52047">
    <property type="entry name" value="RNI-like"/>
    <property type="match status" value="1"/>
</dbReference>
<name>A0A022QW34_ERYGU</name>
<dbReference type="InterPro" id="IPR036047">
    <property type="entry name" value="F-box-like_dom_sf"/>
</dbReference>
<dbReference type="PANTHER" id="PTHR31639">
    <property type="entry name" value="F-BOX PROTEIN-LIKE"/>
    <property type="match status" value="1"/>
</dbReference>
<dbReference type="SUPFAM" id="SSF81383">
    <property type="entry name" value="F-box domain"/>
    <property type="match status" value="1"/>
</dbReference>
<evidence type="ECO:0000313" key="3">
    <source>
        <dbReference type="Proteomes" id="UP000030748"/>
    </source>
</evidence>
<sequence length="512" mass="60357">MDRISELPKDILHRILYFLSQKDAVRTSVLSKSWRNIWCTRPNLDFSDATFKGNNKQDFLSLVTRNLQRYCDQRMCVEEFHLRISLRDHLDHESSVMLLERWIPLLINMGLKKFCLSLHSELYSTRLRLPSVVFVAESLQDLHLENFVLDRKTIERIVLLKNLRSLCLREDWIEDEIFQKIIDSCPLIETLDVEGCLRLRTITLNNLHHLKCISFSEMYDFTGELCRIKIHPPSLETIKISFGNLMFHKGADFRNLNELYIFDAKLSWDHLSSCKFPCLKHLCIDSCDGLKETQLFIDAPNILDFKYEGDFVPSISFATTLNKWDSEINLTHLHPNDAPSPWFLKLNELLKSLIQSEIALSINRFHMNDIHEVIRENISSGDNKPEVETLSLRCDSLMKSSPCHLSHMPSLLNNVFSICRPRNINDYFRISDNEGMERIECLWKILVEGESGRDEDDQFRQLWSQDLEEVSFEIKEWYLKEEWRPITLSDLSNYQEKEYGRVRFALKWRGLQ</sequence>
<dbReference type="Proteomes" id="UP000030748">
    <property type="component" value="Unassembled WGS sequence"/>
</dbReference>
<dbReference type="SMART" id="SM00256">
    <property type="entry name" value="FBOX"/>
    <property type="match status" value="1"/>
</dbReference>
<keyword evidence="3" id="KW-1185">Reference proteome</keyword>
<accession>A0A022QW34</accession>
<feature type="domain" description="F-box" evidence="1">
    <location>
        <begin position="1"/>
        <end position="37"/>
    </location>
</feature>
<dbReference type="Pfam" id="PF00646">
    <property type="entry name" value="F-box"/>
    <property type="match status" value="1"/>
</dbReference>
<dbReference type="AlphaFoldDB" id="A0A022QW34"/>
<gene>
    <name evidence="2" type="ORF">MIMGU_mgv1a024186mg</name>
</gene>